<proteinExistence type="predicted"/>
<protein>
    <submittedName>
        <fullName evidence="2">GNAT family N-acetyltransferase</fullName>
    </submittedName>
</protein>
<dbReference type="EMBL" id="JAAABI010000001">
    <property type="protein sequence ID" value="NAY91220.1"/>
    <property type="molecule type" value="Genomic_DNA"/>
</dbReference>
<evidence type="ECO:0000313" key="3">
    <source>
        <dbReference type="Proteomes" id="UP000667650"/>
    </source>
</evidence>
<comment type="caution">
    <text evidence="2">The sequence shown here is derived from an EMBL/GenBank/DDBJ whole genome shotgun (WGS) entry which is preliminary data.</text>
</comment>
<evidence type="ECO:0000259" key="1">
    <source>
        <dbReference type="Pfam" id="PF13480"/>
    </source>
</evidence>
<dbReference type="SUPFAM" id="SSF55729">
    <property type="entry name" value="Acyl-CoA N-acyltransferases (Nat)"/>
    <property type="match status" value="1"/>
</dbReference>
<organism evidence="2 3">
    <name type="scientific">Flagellimonas ochracea</name>
    <dbReference type="NCBI Taxonomy" id="2696472"/>
    <lineage>
        <taxon>Bacteria</taxon>
        <taxon>Pseudomonadati</taxon>
        <taxon>Bacteroidota</taxon>
        <taxon>Flavobacteriia</taxon>
        <taxon>Flavobacteriales</taxon>
        <taxon>Flavobacteriaceae</taxon>
        <taxon>Flagellimonas</taxon>
    </lineage>
</organism>
<dbReference type="RefSeq" id="WP_166522597.1">
    <property type="nucleotide sequence ID" value="NZ_JAAABI010000001.1"/>
</dbReference>
<dbReference type="InterPro" id="IPR016181">
    <property type="entry name" value="Acyl_CoA_acyltransferase"/>
</dbReference>
<dbReference type="Gene3D" id="3.40.630.30">
    <property type="match status" value="1"/>
</dbReference>
<name>A0A964TAE6_9FLAO</name>
<sequence length="415" mass="49407">MINHNPFNTERFAEIWLKYFKDSSPTKRFDYIKGVGFYKDDTFPLYVNIGKNLTKGFYYTIEQKQVQKFRHAFLIRDVPTYFEVPEVKGVNGIKGLRARQYNGYLTDLSKYPTYDDFLLDKYSSSNRNVLRRRLKGLENSFDIRHEVYYGSIESDTYDLVMDKLHKLLIKRFSEKKTEYHILTKWEYFKELMYPMILNKEAHLYVIYESNEPIGIYLSISFGDIISGAIPVFDTDYSKFGLGNILTLKLIEWCIDNKIRIFDSSKGDYGEKDKISDLKYSFEYHILYCPKSIISTAVAKSIYFFFRGKQFLREKQLHSLYHNIKYKLTRNQEQKPTVGPKYEFVEAENENFDSEGMEPIDIKQEEFSFLRKMVYNFMYKTRDNVKDIKVFKNNNSDMYQIVGNKKTLQITELTES</sequence>
<dbReference type="Pfam" id="PF13480">
    <property type="entry name" value="Acetyltransf_6"/>
    <property type="match status" value="1"/>
</dbReference>
<evidence type="ECO:0000313" key="2">
    <source>
        <dbReference type="EMBL" id="NAY91220.1"/>
    </source>
</evidence>
<feature type="domain" description="BioF2-like acetyltransferase" evidence="1">
    <location>
        <begin position="124"/>
        <end position="271"/>
    </location>
</feature>
<dbReference type="AlphaFoldDB" id="A0A964TAE6"/>
<dbReference type="Proteomes" id="UP000667650">
    <property type="component" value="Unassembled WGS sequence"/>
</dbReference>
<gene>
    <name evidence="2" type="ORF">GTQ34_04745</name>
</gene>
<accession>A0A964TAE6</accession>
<reference evidence="2" key="1">
    <citation type="submission" date="2020-01" db="EMBL/GenBank/DDBJ databases">
        <title>Muricauda ochracea sp. nov., isolated from a tidal flat of Garorim bay in Korea.</title>
        <authorList>
            <person name="Kim D."/>
            <person name="Yoo Y."/>
            <person name="Kim J.-J."/>
        </authorList>
    </citation>
    <scope>NUCLEOTIDE SEQUENCE</scope>
    <source>
        <strain evidence="2">JGD-17</strain>
    </source>
</reference>
<dbReference type="InterPro" id="IPR038740">
    <property type="entry name" value="BioF2-like_GNAT_dom"/>
</dbReference>
<keyword evidence="3" id="KW-1185">Reference proteome</keyword>